<dbReference type="Gene3D" id="3.30.420.10">
    <property type="entry name" value="Ribonuclease H-like superfamily/Ribonuclease H"/>
    <property type="match status" value="1"/>
</dbReference>
<proteinExistence type="predicted"/>
<dbReference type="GO" id="GO:0015074">
    <property type="term" value="P:DNA integration"/>
    <property type="evidence" value="ECO:0007669"/>
    <property type="project" value="InterPro"/>
</dbReference>
<dbReference type="InterPro" id="IPR012337">
    <property type="entry name" value="RNaseH-like_sf"/>
</dbReference>
<evidence type="ECO:0000313" key="3">
    <source>
        <dbReference type="Proteomes" id="UP000075243"/>
    </source>
</evidence>
<dbReference type="PANTHER" id="PTHR37984:SF5">
    <property type="entry name" value="PROTEIN NYNRIN-LIKE"/>
    <property type="match status" value="1"/>
</dbReference>
<dbReference type="Gramene" id="C.cajan_15769.t">
    <property type="protein sequence ID" value="C.cajan_15769.t.cds1"/>
    <property type="gene ID" value="C.cajan_15769"/>
</dbReference>
<reference evidence="2 3" key="1">
    <citation type="journal article" date="2012" name="Nat. Biotechnol.">
        <title>Draft genome sequence of pigeonpea (Cajanus cajan), an orphan legume crop of resource-poor farmers.</title>
        <authorList>
            <person name="Varshney R.K."/>
            <person name="Chen W."/>
            <person name="Li Y."/>
            <person name="Bharti A.K."/>
            <person name="Saxena R.K."/>
            <person name="Schlueter J.A."/>
            <person name="Donoghue M.T."/>
            <person name="Azam S."/>
            <person name="Fan G."/>
            <person name="Whaley A.M."/>
            <person name="Farmer A.D."/>
            <person name="Sheridan J."/>
            <person name="Iwata A."/>
            <person name="Tuteja R."/>
            <person name="Penmetsa R.V."/>
            <person name="Wu W."/>
            <person name="Upadhyaya H.D."/>
            <person name="Yang S.P."/>
            <person name="Shah T."/>
            <person name="Saxena K.B."/>
            <person name="Michael T."/>
            <person name="McCombie W.R."/>
            <person name="Yang B."/>
            <person name="Zhang G."/>
            <person name="Yang H."/>
            <person name="Wang J."/>
            <person name="Spillane C."/>
            <person name="Cook D.R."/>
            <person name="May G.D."/>
            <person name="Xu X."/>
            <person name="Jackson S.A."/>
        </authorList>
    </citation>
    <scope>NUCLEOTIDE SEQUENCE [LARGE SCALE GENOMIC DNA]</scope>
    <source>
        <strain evidence="3">cv. Asha</strain>
    </source>
</reference>
<gene>
    <name evidence="2" type="ORF">KK1_016232</name>
</gene>
<feature type="domain" description="Integrase catalytic" evidence="1">
    <location>
        <begin position="1"/>
        <end position="73"/>
    </location>
</feature>
<dbReference type="PROSITE" id="PS50994">
    <property type="entry name" value="INTEGRASE"/>
    <property type="match status" value="1"/>
</dbReference>
<dbReference type="SUPFAM" id="SSF53098">
    <property type="entry name" value="Ribonuclease H-like"/>
    <property type="match status" value="1"/>
</dbReference>
<protein>
    <recommendedName>
        <fullName evidence="1">Integrase catalytic domain-containing protein</fullName>
    </recommendedName>
</protein>
<dbReference type="InterPro" id="IPR050951">
    <property type="entry name" value="Retrovirus_Pol_polyprotein"/>
</dbReference>
<evidence type="ECO:0000313" key="2">
    <source>
        <dbReference type="EMBL" id="KYP61723.1"/>
    </source>
</evidence>
<dbReference type="GO" id="GO:0003676">
    <property type="term" value="F:nucleic acid binding"/>
    <property type="evidence" value="ECO:0007669"/>
    <property type="project" value="InterPro"/>
</dbReference>
<dbReference type="Proteomes" id="UP000075243">
    <property type="component" value="Chromosome 8"/>
</dbReference>
<dbReference type="InterPro" id="IPR001584">
    <property type="entry name" value="Integrase_cat-core"/>
</dbReference>
<keyword evidence="3" id="KW-1185">Reference proteome</keyword>
<dbReference type="AlphaFoldDB" id="A0A151T3U9"/>
<name>A0A151T3U9_CAJCA</name>
<dbReference type="EMBL" id="CM003610">
    <property type="protein sequence ID" value="KYP61723.1"/>
    <property type="molecule type" value="Genomic_DNA"/>
</dbReference>
<accession>A0A151T3U9</accession>
<sequence length="73" mass="8162">MAKGQVKFLIVGVDYFTNCIEAEPLATIKATNVQKFVWKNIITRFGPPHALISGNGLQFMDKKFNTFLESLGI</sequence>
<dbReference type="PANTHER" id="PTHR37984">
    <property type="entry name" value="PROTEIN CBG26694"/>
    <property type="match status" value="1"/>
</dbReference>
<organism evidence="2 3">
    <name type="scientific">Cajanus cajan</name>
    <name type="common">Pigeon pea</name>
    <name type="synonym">Cajanus indicus</name>
    <dbReference type="NCBI Taxonomy" id="3821"/>
    <lineage>
        <taxon>Eukaryota</taxon>
        <taxon>Viridiplantae</taxon>
        <taxon>Streptophyta</taxon>
        <taxon>Embryophyta</taxon>
        <taxon>Tracheophyta</taxon>
        <taxon>Spermatophyta</taxon>
        <taxon>Magnoliopsida</taxon>
        <taxon>eudicotyledons</taxon>
        <taxon>Gunneridae</taxon>
        <taxon>Pentapetalae</taxon>
        <taxon>rosids</taxon>
        <taxon>fabids</taxon>
        <taxon>Fabales</taxon>
        <taxon>Fabaceae</taxon>
        <taxon>Papilionoideae</taxon>
        <taxon>50 kb inversion clade</taxon>
        <taxon>NPAAA clade</taxon>
        <taxon>indigoferoid/millettioid clade</taxon>
        <taxon>Phaseoleae</taxon>
        <taxon>Cajanus</taxon>
    </lineage>
</organism>
<dbReference type="InterPro" id="IPR036397">
    <property type="entry name" value="RNaseH_sf"/>
</dbReference>
<evidence type="ECO:0000259" key="1">
    <source>
        <dbReference type="PROSITE" id="PS50994"/>
    </source>
</evidence>